<dbReference type="InterPro" id="IPR043159">
    <property type="entry name" value="Lectin_gal-bd_sf"/>
</dbReference>
<dbReference type="SUPFAM" id="SSF51445">
    <property type="entry name" value="(Trans)glycosidases"/>
    <property type="match status" value="2"/>
</dbReference>
<keyword evidence="4 9" id="KW-0732">Signal</keyword>
<dbReference type="GO" id="GO:0030246">
    <property type="term" value="F:carbohydrate binding"/>
    <property type="evidence" value="ECO:0007669"/>
    <property type="project" value="InterPro"/>
</dbReference>
<proteinExistence type="inferred from homology"/>
<dbReference type="PANTHER" id="PTHR23421">
    <property type="entry name" value="BETA-GALACTOSIDASE RELATED"/>
    <property type="match status" value="1"/>
</dbReference>
<feature type="domain" description="SUEL-type lectin" evidence="10">
    <location>
        <begin position="1451"/>
        <end position="1537"/>
    </location>
</feature>
<dbReference type="Gene3D" id="2.60.120.260">
    <property type="entry name" value="Galactose-binding domain-like"/>
    <property type="match status" value="2"/>
</dbReference>
<feature type="signal peptide" evidence="9">
    <location>
        <begin position="1"/>
        <end position="22"/>
    </location>
</feature>
<dbReference type="InterPro" id="IPR019801">
    <property type="entry name" value="Glyco_hydro_35_CS"/>
</dbReference>
<keyword evidence="6 7" id="KW-0326">Glycosidase</keyword>
<dbReference type="PRINTS" id="PR00742">
    <property type="entry name" value="GLHYDRLASE35"/>
</dbReference>
<dbReference type="PROSITE" id="PS50228">
    <property type="entry name" value="SUEL_LECTIN"/>
    <property type="match status" value="2"/>
</dbReference>
<dbReference type="GO" id="GO:0005975">
    <property type="term" value="P:carbohydrate metabolic process"/>
    <property type="evidence" value="ECO:0007669"/>
    <property type="project" value="InterPro"/>
</dbReference>
<dbReference type="FunFam" id="2.60.120.260:FF:000142">
    <property type="entry name" value="Beta-galactosidase"/>
    <property type="match status" value="2"/>
</dbReference>
<comment type="similarity">
    <text evidence="2 8">Belongs to the glycosyl hydrolase 35 family.</text>
</comment>
<evidence type="ECO:0000256" key="3">
    <source>
        <dbReference type="ARBA" id="ARBA00012756"/>
    </source>
</evidence>
<evidence type="ECO:0000256" key="8">
    <source>
        <dbReference type="RuleBase" id="RU003679"/>
    </source>
</evidence>
<dbReference type="InterPro" id="IPR048913">
    <property type="entry name" value="BetaGal_gal-bd"/>
</dbReference>
<dbReference type="Gene3D" id="2.60.120.740">
    <property type="match status" value="2"/>
</dbReference>
<comment type="catalytic activity">
    <reaction evidence="1 7">
        <text>Hydrolysis of terminal non-reducing beta-D-galactose residues in beta-D-galactosides.</text>
        <dbReference type="EC" id="3.2.1.23"/>
    </reaction>
</comment>
<dbReference type="EMBL" id="JAKUCV010004633">
    <property type="protein sequence ID" value="KAJ4834731.1"/>
    <property type="molecule type" value="Genomic_DNA"/>
</dbReference>
<evidence type="ECO:0000313" key="12">
    <source>
        <dbReference type="Proteomes" id="UP001141552"/>
    </source>
</evidence>
<organism evidence="11 12">
    <name type="scientific">Turnera subulata</name>
    <dbReference type="NCBI Taxonomy" id="218843"/>
    <lineage>
        <taxon>Eukaryota</taxon>
        <taxon>Viridiplantae</taxon>
        <taxon>Streptophyta</taxon>
        <taxon>Embryophyta</taxon>
        <taxon>Tracheophyta</taxon>
        <taxon>Spermatophyta</taxon>
        <taxon>Magnoliopsida</taxon>
        <taxon>eudicotyledons</taxon>
        <taxon>Gunneridae</taxon>
        <taxon>Pentapetalae</taxon>
        <taxon>rosids</taxon>
        <taxon>fabids</taxon>
        <taxon>Malpighiales</taxon>
        <taxon>Passifloraceae</taxon>
        <taxon>Turnera</taxon>
    </lineage>
</organism>
<evidence type="ECO:0000256" key="2">
    <source>
        <dbReference type="ARBA" id="ARBA00009809"/>
    </source>
</evidence>
<keyword evidence="5 7" id="KW-0378">Hydrolase</keyword>
<evidence type="ECO:0000256" key="4">
    <source>
        <dbReference type="ARBA" id="ARBA00022729"/>
    </source>
</evidence>
<dbReference type="Proteomes" id="UP001141552">
    <property type="component" value="Unassembled WGS sequence"/>
</dbReference>
<comment type="caution">
    <text evidence="11">The sequence shown here is derived from an EMBL/GenBank/DDBJ whole genome shotgun (WGS) entry which is preliminary data.</text>
</comment>
<dbReference type="PROSITE" id="PS01182">
    <property type="entry name" value="GLYCOSYL_HYDROL_F35"/>
    <property type="match status" value="2"/>
</dbReference>
<evidence type="ECO:0000256" key="7">
    <source>
        <dbReference type="RuleBase" id="RU000675"/>
    </source>
</evidence>
<dbReference type="GO" id="GO:0004565">
    <property type="term" value="F:beta-galactosidase activity"/>
    <property type="evidence" value="ECO:0007669"/>
    <property type="project" value="UniProtKB-EC"/>
</dbReference>
<dbReference type="InterPro" id="IPR008979">
    <property type="entry name" value="Galactose-bd-like_sf"/>
</dbReference>
<evidence type="ECO:0000313" key="11">
    <source>
        <dbReference type="EMBL" id="KAJ4834731.1"/>
    </source>
</evidence>
<gene>
    <name evidence="11" type="ORF">Tsubulata_007694</name>
</gene>
<feature type="domain" description="SUEL-type lectin" evidence="10">
    <location>
        <begin position="694"/>
        <end position="780"/>
    </location>
</feature>
<dbReference type="OrthoDB" id="968238at2759"/>
<dbReference type="Pfam" id="PF02140">
    <property type="entry name" value="SUEL_Lectin"/>
    <property type="match status" value="2"/>
</dbReference>
<feature type="chain" id="PRO_5040442603" description="Beta-galactosidase" evidence="9">
    <location>
        <begin position="23"/>
        <end position="1546"/>
    </location>
</feature>
<dbReference type="Pfam" id="PF01301">
    <property type="entry name" value="Glyco_hydro_35"/>
    <property type="match status" value="2"/>
</dbReference>
<dbReference type="InterPro" id="IPR031330">
    <property type="entry name" value="Gly_Hdrlase_35_cat"/>
</dbReference>
<dbReference type="Pfam" id="PF21467">
    <property type="entry name" value="BetaGal_gal-bd"/>
    <property type="match status" value="2"/>
</dbReference>
<dbReference type="Pfam" id="PF17834">
    <property type="entry name" value="GHD"/>
    <property type="match status" value="2"/>
</dbReference>
<evidence type="ECO:0000259" key="10">
    <source>
        <dbReference type="PROSITE" id="PS50228"/>
    </source>
</evidence>
<keyword evidence="12" id="KW-1185">Reference proteome</keyword>
<protein>
    <recommendedName>
        <fullName evidence="3 7">Beta-galactosidase</fullName>
        <ecNumber evidence="3 7">3.2.1.23</ecNumber>
    </recommendedName>
</protein>
<evidence type="ECO:0000256" key="1">
    <source>
        <dbReference type="ARBA" id="ARBA00001412"/>
    </source>
</evidence>
<dbReference type="FunFam" id="3.20.20.80:FF:000006">
    <property type="entry name" value="Beta-galactosidase"/>
    <property type="match status" value="2"/>
</dbReference>
<evidence type="ECO:0000256" key="5">
    <source>
        <dbReference type="ARBA" id="ARBA00022801"/>
    </source>
</evidence>
<evidence type="ECO:0000256" key="6">
    <source>
        <dbReference type="ARBA" id="ARBA00023295"/>
    </source>
</evidence>
<name>A0A9Q0FNL3_9ROSI</name>
<dbReference type="SUPFAM" id="SSF49785">
    <property type="entry name" value="Galactose-binding domain-like"/>
    <property type="match status" value="2"/>
</dbReference>
<dbReference type="InterPro" id="IPR041392">
    <property type="entry name" value="GHD"/>
</dbReference>
<sequence>MLCSWIKIFLIASLALICPSSASTVEYDSRAIIIDGQRKILFVAAIHYPRSTPAMWPDLMKKIKDGGNDAIETYIFWDRHEKIRRQYDFSGNLDIINFFKLAQQAGLYVILRIGPYVCAEWTYGAFPMWLHNTPGVELRTDNEGYKNEMQIFTTKIVDLCKQAKMFAPQGGPIIMAQIENEYGNIMGGYGEAGKKYIQWCAQMAVAQNIGVPWFMCQQGDAPQPMINTCNGFYCDKFKPNNPKSPKMWTENWTGWFKLWGQRDPYRPAEDLAYAVARFIQSGGVFNSYYMYHGGTNFGRTAGGPYITTSYDYDAPIDEYGNLNQPKWGHLKQLHAAIKLGEKILTNGTVTNKNIQGGVDLTTYQDQETGLRFCFLSNTNMDEVSIDLKEDGQYDVPAWSVSILQNCNKEIYNTAKVNTQTTIKVQKYHEDDKPVQLSWTWAPEPMKNTLLGKGRFRAAQLLDQKEATSDFSDYLWYMTSVPGNESWANAILRVSSRGHALHAYEANGQQSVKGDDYSFLFEKPVALNNANNTISLLSATVGLANYGQFYDKQPVGISGGPIEIVVGGKTVMDLSENMWSYTIGLVGEVKNYYDPNSKHAKKFANNNNLPTGRPMTWYKTTFKAPSGIEPVVVDLTGMGKGHAWVNGQSLGRYHVPRSFLNNNADNTLVLFEEVGGNPSNVSVQIVSVETVCGNAYQGSTLELACSGGRTISDVKFASYGDPQGACGAFEQGSFQATHSVAIVERACVGKESCTIIVSDDTFGLKKFKTFSKRLEVQATCSGWNMIPTLLSSMVNVKSFLLVQSTIPVALLSMTSPEIWTSSSSFSLPNKLDSMSSFGSVHIGFPMWLHNTPGVELRTDNEIYKNEMQIFTTKIVELCKQAKLFAPQGGPIIMAQIENEYGNIMGGYGEAGKKYIQWCAQMAVAQNIGVPWFMCQQGDAPQPMINTCNGFYCDQFKPNNPKSPKMWTENWTGWFKLWGQRDPYRPAEDLAFAVARFIQNGGVFNSYYMYHGGTNFGRTAGGPYITTSYDYDAPIDEYGNLNQPKWGHLKQLHAAVKLGEKILTNGTVTNKNIQGGVDLTTYRNPDTGLRFCFLSNGNMDEVSVDLKEDGQYDVPAWSVSILQNCNKEIYNTAKVNTQTTIKVQKYHEDDTPVQLSWTWAPEPMKNTLLGKGRFRAAQLLDQKEATSDFSDYLWYMASVPGNASWANATLRVSSRGHLIGSQFSKEANGQQSVKGDDYSFLFEKPIALNNANNVISLLSATVGLANYGAFYDKQPVGISGGPIEIVVGGKTVMDLTENMWSYTIGLTGEVKKYYDPNSKHAKKFANNNNLPTGRPMTWYKTTFKAPSGIEPVVVDLIGMGKGHAWVNGHSLGRYWPTQVAPSDSCAVCDYRGAYNGGKCKANCGNPTQRWYHVPRSFLNNNGDNTLVLFEEVGGNPSNVSFQIVSVETVCGNAYQGSTLELSCSGGRTISDVKFASYGDPQGACGSFKQGSFQATRSVAIVERACVGKDTCSIIVSDETFGLKKFKTFSKRLAVQATCTGVSANEEEA</sequence>
<dbReference type="InterPro" id="IPR000922">
    <property type="entry name" value="Lectin_gal-bd_dom"/>
</dbReference>
<dbReference type="EC" id="3.2.1.23" evidence="3 7"/>
<accession>A0A9Q0FNL3</accession>
<dbReference type="InterPro" id="IPR017853">
    <property type="entry name" value="GH"/>
</dbReference>
<evidence type="ECO:0000256" key="9">
    <source>
        <dbReference type="SAM" id="SignalP"/>
    </source>
</evidence>
<reference evidence="11" key="1">
    <citation type="submission" date="2022-02" db="EMBL/GenBank/DDBJ databases">
        <authorList>
            <person name="Henning P.M."/>
            <person name="McCubbin A.G."/>
            <person name="Shore J.S."/>
        </authorList>
    </citation>
    <scope>NUCLEOTIDE SEQUENCE</scope>
    <source>
        <strain evidence="11">F60SS</strain>
        <tissue evidence="11">Leaves</tissue>
    </source>
</reference>
<dbReference type="CDD" id="cd22842">
    <property type="entry name" value="Gal_Rha_Lectin_BGal"/>
    <property type="match status" value="2"/>
</dbReference>
<reference evidence="11" key="2">
    <citation type="journal article" date="2023" name="Plants (Basel)">
        <title>Annotation of the Turnera subulata (Passifloraceae) Draft Genome Reveals the S-Locus Evolved after the Divergence of Turneroideae from Passifloroideae in a Stepwise Manner.</title>
        <authorList>
            <person name="Henning P.M."/>
            <person name="Roalson E.H."/>
            <person name="Mir W."/>
            <person name="McCubbin A.G."/>
            <person name="Shore J.S."/>
        </authorList>
    </citation>
    <scope>NUCLEOTIDE SEQUENCE</scope>
    <source>
        <strain evidence="11">F60SS</strain>
    </source>
</reference>
<dbReference type="Gene3D" id="3.20.20.80">
    <property type="entry name" value="Glycosidases"/>
    <property type="match status" value="2"/>
</dbReference>
<dbReference type="InterPro" id="IPR001944">
    <property type="entry name" value="Glycoside_Hdrlase_35"/>
</dbReference>